<evidence type="ECO:0000256" key="4">
    <source>
        <dbReference type="ARBA" id="ARBA00022833"/>
    </source>
</evidence>
<dbReference type="PROSITE" id="PS51843">
    <property type="entry name" value="NR_LBD"/>
    <property type="match status" value="1"/>
</dbReference>
<evidence type="ECO:0000259" key="13">
    <source>
        <dbReference type="PROSITE" id="PS51843"/>
    </source>
</evidence>
<sequence length="590" mass="62920">MITHNSLSVYGGGVMCASPSTAPGFFNPRPQSGAELSAFELGLPRSMALGVPPPTAWHDPNLGGHLHASAGPGSLTSTQNTNNGSVGTGGGTTPSSVTSHQSVGIKQDLSGLTASNNQQTNLQQNAQHHTIKEDLSSMSNANAGGHHTSTSGAHQSSHGQDLGGMLKNTQTNCLVGSSNAGGSGSGAGTSGAGGGGGGGGGSSTPSSQANSSHSQSSNSGSQIDPKQNIECVVCGDKSSGKHYGQFTCEGCKSFFKRSVRRNLTYSCRGSRNCPIDQHHRNQCQYCRLRKCLKMGMRREVIRMGLTGPDSRIHGQSVQRGRVPPTQPGLAGMHGQYQLANGDPMGVAGFNGHSYLSSYISLLLRAEPYPTSRYGQCMQPNNIMGIDNICELAARLLFSAVEWAKNIPFFPELQVTDQVALLRLVWSELFVLNASQCSMPLHVAPLLAAAGLHASPMAADRVVAFMDHIRIFQEQVEKLKALHVDSAEYSCLKAIVLFTTDACGLSDVTHIESLQEKSQCALEEYCRTQYPNQPTRFGKLLLRLPSLRTVSSQVIEQLFFVRLVGKTPIETLIRDMLLSGNSFSWPYLPSM</sequence>
<keyword evidence="2 10" id="KW-0479">Metal-binding</keyword>
<dbReference type="GO" id="GO:0043565">
    <property type="term" value="F:sequence-specific DNA binding"/>
    <property type="evidence" value="ECO:0007669"/>
    <property type="project" value="InterPro"/>
</dbReference>
<evidence type="ECO:0000256" key="11">
    <source>
        <dbReference type="SAM" id="MobiDB-lite"/>
    </source>
</evidence>
<evidence type="ECO:0000256" key="8">
    <source>
        <dbReference type="ARBA" id="ARBA00023170"/>
    </source>
</evidence>
<dbReference type="InterPro" id="IPR001723">
    <property type="entry name" value="Nuclear_hrmn_rcpt"/>
</dbReference>
<feature type="compositionally biased region" description="Polar residues" evidence="11">
    <location>
        <begin position="137"/>
        <end position="159"/>
    </location>
</feature>
<keyword evidence="6 10" id="KW-0238">DNA-binding</keyword>
<dbReference type="PROSITE" id="PS00031">
    <property type="entry name" value="NUCLEAR_REC_DBD_1"/>
    <property type="match status" value="1"/>
</dbReference>
<protein>
    <submittedName>
        <fullName evidence="15">Steroid receptor seven-up, isoforms B/C isoform X1</fullName>
    </submittedName>
</protein>
<keyword evidence="14" id="KW-1185">Reference proteome</keyword>
<evidence type="ECO:0000313" key="15">
    <source>
        <dbReference type="RefSeq" id="XP_037892794.1"/>
    </source>
</evidence>
<name>A0A9C5ZAB4_9MUSC</name>
<keyword evidence="9 10" id="KW-0539">Nucleus</keyword>
<dbReference type="GO" id="GO:0035556">
    <property type="term" value="P:intracellular signal transduction"/>
    <property type="evidence" value="ECO:0007669"/>
    <property type="project" value="UniProtKB-ARBA"/>
</dbReference>
<feature type="region of interest" description="Disordered" evidence="11">
    <location>
        <begin position="137"/>
        <end position="224"/>
    </location>
</feature>
<dbReference type="Pfam" id="PF00104">
    <property type="entry name" value="Hormone_recep"/>
    <property type="match status" value="1"/>
</dbReference>
<keyword evidence="8 10" id="KW-0675">Receptor</keyword>
<evidence type="ECO:0000256" key="9">
    <source>
        <dbReference type="ARBA" id="ARBA00023242"/>
    </source>
</evidence>
<evidence type="ECO:0000256" key="5">
    <source>
        <dbReference type="ARBA" id="ARBA00023015"/>
    </source>
</evidence>
<feature type="domain" description="Nuclear receptor" evidence="12">
    <location>
        <begin position="228"/>
        <end position="303"/>
    </location>
</feature>
<dbReference type="GO" id="GO:0000981">
    <property type="term" value="F:DNA-binding transcription factor activity, RNA polymerase II-specific"/>
    <property type="evidence" value="ECO:0007669"/>
    <property type="project" value="UniProtKB-ARBA"/>
</dbReference>
<feature type="compositionally biased region" description="Low complexity" evidence="11">
    <location>
        <begin position="203"/>
        <end position="222"/>
    </location>
</feature>
<evidence type="ECO:0000256" key="1">
    <source>
        <dbReference type="ARBA" id="ARBA00004123"/>
    </source>
</evidence>
<organism evidence="14 15">
    <name type="scientific">Glossina fuscipes</name>
    <dbReference type="NCBI Taxonomy" id="7396"/>
    <lineage>
        <taxon>Eukaryota</taxon>
        <taxon>Metazoa</taxon>
        <taxon>Ecdysozoa</taxon>
        <taxon>Arthropoda</taxon>
        <taxon>Hexapoda</taxon>
        <taxon>Insecta</taxon>
        <taxon>Pterygota</taxon>
        <taxon>Neoptera</taxon>
        <taxon>Endopterygota</taxon>
        <taxon>Diptera</taxon>
        <taxon>Brachycera</taxon>
        <taxon>Muscomorpha</taxon>
        <taxon>Hippoboscoidea</taxon>
        <taxon>Glossinidae</taxon>
        <taxon>Glossina</taxon>
    </lineage>
</organism>
<comment type="similarity">
    <text evidence="10">Belongs to the nuclear hormone receptor family.</text>
</comment>
<dbReference type="InterPro" id="IPR035500">
    <property type="entry name" value="NHR-like_dom_sf"/>
</dbReference>
<accession>A0A9C5ZAB4</accession>
<dbReference type="Pfam" id="PF00105">
    <property type="entry name" value="zf-C4"/>
    <property type="match status" value="1"/>
</dbReference>
<evidence type="ECO:0000256" key="3">
    <source>
        <dbReference type="ARBA" id="ARBA00022771"/>
    </source>
</evidence>
<feature type="compositionally biased region" description="Gly residues" evidence="11">
    <location>
        <begin position="179"/>
        <end position="202"/>
    </location>
</feature>
<dbReference type="Gene3D" id="3.30.50.10">
    <property type="entry name" value="Erythroid Transcription Factor GATA-1, subunit A"/>
    <property type="match status" value="1"/>
</dbReference>
<dbReference type="SMART" id="SM00399">
    <property type="entry name" value="ZnF_C4"/>
    <property type="match status" value="1"/>
</dbReference>
<dbReference type="CDD" id="cd06958">
    <property type="entry name" value="NR_DBD_COUP_TF"/>
    <property type="match status" value="1"/>
</dbReference>
<dbReference type="InterPro" id="IPR050274">
    <property type="entry name" value="Nuclear_hormone_rcpt_NR2"/>
</dbReference>
<dbReference type="PRINTS" id="PR00047">
    <property type="entry name" value="STROIDFINGER"/>
</dbReference>
<dbReference type="SUPFAM" id="SSF48508">
    <property type="entry name" value="Nuclear receptor ligand-binding domain"/>
    <property type="match status" value="1"/>
</dbReference>
<dbReference type="PRINTS" id="PR00398">
    <property type="entry name" value="STRDHORMONER"/>
</dbReference>
<dbReference type="RefSeq" id="XP_037892794.1">
    <property type="nucleotide sequence ID" value="XM_038036866.1"/>
</dbReference>
<dbReference type="PROSITE" id="PS51030">
    <property type="entry name" value="NUCLEAR_REC_DBD_2"/>
    <property type="match status" value="1"/>
</dbReference>
<feature type="domain" description="NR LBD" evidence="13">
    <location>
        <begin position="354"/>
        <end position="579"/>
    </location>
</feature>
<dbReference type="GO" id="GO:0005634">
    <property type="term" value="C:nucleus"/>
    <property type="evidence" value="ECO:0007669"/>
    <property type="project" value="UniProtKB-SubCell"/>
</dbReference>
<dbReference type="FunFam" id="3.30.50.10:FF:000006">
    <property type="entry name" value="Nuclear receptor subfamily 5 group A member"/>
    <property type="match status" value="1"/>
</dbReference>
<keyword evidence="4 10" id="KW-0862">Zinc</keyword>
<dbReference type="InterPro" id="IPR001628">
    <property type="entry name" value="Znf_hrmn_rcpt"/>
</dbReference>
<comment type="subcellular location">
    <subcellularLocation>
        <location evidence="1 10">Nucleus</location>
    </subcellularLocation>
</comment>
<dbReference type="InterPro" id="IPR000536">
    <property type="entry name" value="Nucl_hrmn_rcpt_lig-bd"/>
</dbReference>
<evidence type="ECO:0000256" key="7">
    <source>
        <dbReference type="ARBA" id="ARBA00023163"/>
    </source>
</evidence>
<dbReference type="GO" id="GO:0008270">
    <property type="term" value="F:zinc ion binding"/>
    <property type="evidence" value="ECO:0007669"/>
    <property type="project" value="UniProtKB-KW"/>
</dbReference>
<dbReference type="Gene3D" id="1.10.565.10">
    <property type="entry name" value="Retinoid X Receptor"/>
    <property type="match status" value="1"/>
</dbReference>
<evidence type="ECO:0000256" key="2">
    <source>
        <dbReference type="ARBA" id="ARBA00022723"/>
    </source>
</evidence>
<evidence type="ECO:0000256" key="6">
    <source>
        <dbReference type="ARBA" id="ARBA00023125"/>
    </source>
</evidence>
<evidence type="ECO:0000259" key="12">
    <source>
        <dbReference type="PROSITE" id="PS51030"/>
    </source>
</evidence>
<feature type="compositionally biased region" description="Low complexity" evidence="11">
    <location>
        <begin position="76"/>
        <end position="85"/>
    </location>
</feature>
<feature type="region of interest" description="Disordered" evidence="11">
    <location>
        <begin position="52"/>
        <end position="102"/>
    </location>
</feature>
<dbReference type="PRINTS" id="PR01282">
    <property type="entry name" value="COUPTNFACTOR"/>
</dbReference>
<keyword evidence="5 10" id="KW-0805">Transcription regulation</keyword>
<dbReference type="AlphaFoldDB" id="A0A9C5ZAB4"/>
<dbReference type="Proteomes" id="UP000092443">
    <property type="component" value="Unplaced"/>
</dbReference>
<keyword evidence="7 10" id="KW-0804">Transcription</keyword>
<proteinExistence type="inferred from homology"/>
<evidence type="ECO:0000313" key="14">
    <source>
        <dbReference type="Proteomes" id="UP000092443"/>
    </source>
</evidence>
<dbReference type="FunFam" id="1.10.565.10:FF:000003">
    <property type="entry name" value="Coup transcription factor 2 isoform 1"/>
    <property type="match status" value="1"/>
</dbReference>
<dbReference type="SUPFAM" id="SSF57716">
    <property type="entry name" value="Glucocorticoid receptor-like (DNA-binding domain)"/>
    <property type="match status" value="1"/>
</dbReference>
<dbReference type="InterPro" id="IPR013088">
    <property type="entry name" value="Znf_NHR/GATA"/>
</dbReference>
<dbReference type="GeneID" id="119639468"/>
<keyword evidence="3 10" id="KW-0863">Zinc-finger</keyword>
<reference evidence="15" key="1">
    <citation type="submission" date="2025-08" db="UniProtKB">
        <authorList>
            <consortium name="RefSeq"/>
        </authorList>
    </citation>
    <scope>IDENTIFICATION</scope>
    <source>
        <tissue evidence="15">Whole body pupa</tissue>
    </source>
</reference>
<dbReference type="CDD" id="cd06948">
    <property type="entry name" value="NR_LBD_COUP-TF"/>
    <property type="match status" value="1"/>
</dbReference>
<dbReference type="PANTHER" id="PTHR24083">
    <property type="entry name" value="NUCLEAR HORMONE RECEPTOR"/>
    <property type="match status" value="1"/>
</dbReference>
<evidence type="ECO:0000256" key="10">
    <source>
        <dbReference type="RuleBase" id="RU004334"/>
    </source>
</evidence>
<dbReference type="SMART" id="SM00430">
    <property type="entry name" value="HOLI"/>
    <property type="match status" value="1"/>
</dbReference>
<dbReference type="KEGG" id="gfs:119639468"/>
<gene>
    <name evidence="15" type="primary">LOC119639468</name>
</gene>